<proteinExistence type="predicted"/>
<accession>S4NEH8</accession>
<comment type="caution">
    <text evidence="1">The sequence shown here is derived from an EMBL/GenBank/DDBJ whole genome shotgun (WGS) entry which is preliminary data.</text>
</comment>
<reference evidence="2" key="1">
    <citation type="journal article" date="2013" name="Genome Announc.">
        <title>Draft Genome Sequence of D-Branched-Chain Amino Acid Producer Lactobacillus otakiensis JCM 15040T, Isolated from a Traditional Japanese Pickle.</title>
        <authorList>
            <person name="Doi K."/>
            <person name="Mori K."/>
            <person name="Mutaguchi Y."/>
            <person name="Tashiro K."/>
            <person name="Fujino Y."/>
            <person name="Ohmori T."/>
            <person name="Kuhara S."/>
            <person name="Ohshima T."/>
        </authorList>
    </citation>
    <scope>NUCLEOTIDE SEQUENCE [LARGE SCALE GENOMIC DNA]</scope>
    <source>
        <strain evidence="2">JCM 15040</strain>
    </source>
</reference>
<dbReference type="Proteomes" id="UP000016361">
    <property type="component" value="Unassembled WGS sequence"/>
</dbReference>
<gene>
    <name evidence="1" type="ORF">LOT_1877</name>
</gene>
<dbReference type="RefSeq" id="WP_020281779.1">
    <property type="nucleotide sequence ID" value="NZ_AZED01000008.1"/>
</dbReference>
<protein>
    <submittedName>
        <fullName evidence="1">Uncharacterized protein</fullName>
    </submittedName>
</protein>
<sequence>MMENNDEKKVNIWETQSAQKYDFRKDLENLEFVEEKRVGKEL</sequence>
<name>S4NEH8_9LACO</name>
<dbReference type="EMBL" id="BASH01000006">
    <property type="protein sequence ID" value="GAD17339.1"/>
    <property type="molecule type" value="Genomic_DNA"/>
</dbReference>
<evidence type="ECO:0000313" key="2">
    <source>
        <dbReference type="Proteomes" id="UP000016361"/>
    </source>
</evidence>
<dbReference type="AlphaFoldDB" id="S4NEH8"/>
<evidence type="ECO:0000313" key="1">
    <source>
        <dbReference type="EMBL" id="GAD17339.1"/>
    </source>
</evidence>
<organism evidence="1 2">
    <name type="scientific">Lentilactobacillus otakiensis DSM 19908 = JCM 15040</name>
    <dbReference type="NCBI Taxonomy" id="1423780"/>
    <lineage>
        <taxon>Bacteria</taxon>
        <taxon>Bacillati</taxon>
        <taxon>Bacillota</taxon>
        <taxon>Bacilli</taxon>
        <taxon>Lactobacillales</taxon>
        <taxon>Lactobacillaceae</taxon>
        <taxon>Lentilactobacillus</taxon>
    </lineage>
</organism>
<keyword evidence="2" id="KW-1185">Reference proteome</keyword>
<dbReference type="GeneID" id="301049053"/>